<comment type="caution">
    <text evidence="2">The sequence shown here is derived from an EMBL/GenBank/DDBJ whole genome shotgun (WGS) entry which is preliminary data.</text>
</comment>
<dbReference type="AlphaFoldDB" id="A0A2A3X3H6"/>
<feature type="region of interest" description="Disordered" evidence="1">
    <location>
        <begin position="51"/>
        <end position="80"/>
    </location>
</feature>
<protein>
    <submittedName>
        <fullName evidence="2">Uncharacterized protein</fullName>
    </submittedName>
</protein>
<accession>A0A2A3X3H6</accession>
<dbReference type="EMBL" id="NRGX01000001">
    <property type="protein sequence ID" value="PCC18325.1"/>
    <property type="molecule type" value="Genomic_DNA"/>
</dbReference>
<sequence>MARRKQPYQRTSDYVPQAERSYGIKVVHRTRPNMTLLTELFVRYTLAEANSRRDAHDPPVIPRPEVLKPASDPDFTAEGR</sequence>
<evidence type="ECO:0000313" key="2">
    <source>
        <dbReference type="EMBL" id="PCC18325.1"/>
    </source>
</evidence>
<name>A0A2A3X3H6_BREAU</name>
<evidence type="ECO:0000313" key="3">
    <source>
        <dbReference type="Proteomes" id="UP000218377"/>
    </source>
</evidence>
<organism evidence="2 3">
    <name type="scientific">Brevibacterium aurantiacum</name>
    <dbReference type="NCBI Taxonomy" id="273384"/>
    <lineage>
        <taxon>Bacteria</taxon>
        <taxon>Bacillati</taxon>
        <taxon>Actinomycetota</taxon>
        <taxon>Actinomycetes</taxon>
        <taxon>Micrococcales</taxon>
        <taxon>Brevibacteriaceae</taxon>
        <taxon>Brevibacterium</taxon>
    </lineage>
</organism>
<evidence type="ECO:0000256" key="1">
    <source>
        <dbReference type="SAM" id="MobiDB-lite"/>
    </source>
</evidence>
<reference evidence="2 3" key="1">
    <citation type="journal article" date="2017" name="Elife">
        <title>Extensive horizontal gene transfer in cheese-associated bacteria.</title>
        <authorList>
            <person name="Bonham K.S."/>
            <person name="Wolfe B.E."/>
            <person name="Dutton R.J."/>
        </authorList>
    </citation>
    <scope>NUCLEOTIDE SEQUENCE [LARGE SCALE GENOMIC DNA]</scope>
    <source>
        <strain evidence="2 3">JB5</strain>
    </source>
</reference>
<dbReference type="Proteomes" id="UP000218377">
    <property type="component" value="Unassembled WGS sequence"/>
</dbReference>
<proteinExistence type="predicted"/>
<gene>
    <name evidence="2" type="ORF">CIK79_08510</name>
</gene>